<protein>
    <submittedName>
        <fullName evidence="1">Uncharacterized protein</fullName>
    </submittedName>
</protein>
<organism evidence="1 2">
    <name type="scientific">Bifidobacterium favimelis</name>
    <dbReference type="NCBI Taxonomy" id="3122979"/>
    <lineage>
        <taxon>Bacteria</taxon>
        <taxon>Bacillati</taxon>
        <taxon>Actinomycetota</taxon>
        <taxon>Actinomycetes</taxon>
        <taxon>Bifidobacteriales</taxon>
        <taxon>Bifidobacteriaceae</taxon>
        <taxon>Bifidobacterium</taxon>
    </lineage>
</organism>
<dbReference type="Proteomes" id="UP001373159">
    <property type="component" value="Unassembled WGS sequence"/>
</dbReference>
<name>A0ABU8ZM84_9BIFI</name>
<dbReference type="RefSeq" id="WP_340468865.1">
    <property type="nucleotide sequence ID" value="NZ_JBANBB010000001.1"/>
</dbReference>
<accession>A0ABU8ZM84</accession>
<reference evidence="1 2" key="1">
    <citation type="submission" date="2024-02" db="EMBL/GenBank/DDBJ databases">
        <title>Bifidobacterium honeyensis sp. nov., isolated from the comb honey.</title>
        <authorList>
            <person name="Liu W."/>
            <person name="Li Y."/>
        </authorList>
    </citation>
    <scope>NUCLEOTIDE SEQUENCE [LARGE SCALE GENOMIC DNA]</scope>
    <source>
        <strain evidence="1 2">IMAU50988</strain>
    </source>
</reference>
<sequence length="148" mass="16746">MTPKVNVEAIMETQRYLSDPKSKRILDWFHYTPSTPIVAVEESEKVKSVFERVSDTGSDFVLLCVLYPNRQTFTGKYPRVMVVGFKQMTERQCDKEHHNEEVMTSSKISDSDIGMLVSYLKEKSSHAVLLTEFALTGKNVASLAMASC</sequence>
<gene>
    <name evidence="1" type="ORF">V8P97_02575</name>
</gene>
<evidence type="ECO:0000313" key="1">
    <source>
        <dbReference type="EMBL" id="MEK0306357.1"/>
    </source>
</evidence>
<dbReference type="EMBL" id="JBANBB010000001">
    <property type="protein sequence ID" value="MEK0306357.1"/>
    <property type="molecule type" value="Genomic_DNA"/>
</dbReference>
<proteinExistence type="predicted"/>
<comment type="caution">
    <text evidence="1">The sequence shown here is derived from an EMBL/GenBank/DDBJ whole genome shotgun (WGS) entry which is preliminary data.</text>
</comment>
<evidence type="ECO:0000313" key="2">
    <source>
        <dbReference type="Proteomes" id="UP001373159"/>
    </source>
</evidence>
<keyword evidence="2" id="KW-1185">Reference proteome</keyword>